<protein>
    <recommendedName>
        <fullName evidence="4">Cystatin domain-containing protein</fullName>
    </recommendedName>
</protein>
<evidence type="ECO:0008006" key="4">
    <source>
        <dbReference type="Google" id="ProtNLM"/>
    </source>
</evidence>
<name>A0A0L0BMV8_LUCCU</name>
<organism evidence="2 3">
    <name type="scientific">Lucilia cuprina</name>
    <name type="common">Green bottle fly</name>
    <name type="synonym">Australian sheep blowfly</name>
    <dbReference type="NCBI Taxonomy" id="7375"/>
    <lineage>
        <taxon>Eukaryota</taxon>
        <taxon>Metazoa</taxon>
        <taxon>Ecdysozoa</taxon>
        <taxon>Arthropoda</taxon>
        <taxon>Hexapoda</taxon>
        <taxon>Insecta</taxon>
        <taxon>Pterygota</taxon>
        <taxon>Neoptera</taxon>
        <taxon>Endopterygota</taxon>
        <taxon>Diptera</taxon>
        <taxon>Brachycera</taxon>
        <taxon>Muscomorpha</taxon>
        <taxon>Oestroidea</taxon>
        <taxon>Calliphoridae</taxon>
        <taxon>Luciliinae</taxon>
        <taxon>Lucilia</taxon>
    </lineage>
</organism>
<dbReference type="Proteomes" id="UP000037069">
    <property type="component" value="Unassembled WGS sequence"/>
</dbReference>
<accession>A0A0L0BMV8</accession>
<keyword evidence="1" id="KW-0732">Signal</keyword>
<proteinExistence type="predicted"/>
<evidence type="ECO:0000256" key="1">
    <source>
        <dbReference type="SAM" id="SignalP"/>
    </source>
</evidence>
<feature type="chain" id="PRO_5005534822" description="Cystatin domain-containing protein" evidence="1">
    <location>
        <begin position="20"/>
        <end position="121"/>
    </location>
</feature>
<feature type="signal peptide" evidence="1">
    <location>
        <begin position="1"/>
        <end position="19"/>
    </location>
</feature>
<gene>
    <name evidence="2" type="ORF">FF38_12522</name>
</gene>
<sequence length="121" mass="13718">MFKIIAPIFFATFLLKCNAEKLFGKDFENAAVILHTALNKINENGEELYTSRGIDAIYKFIPNEIYTYEASVRDSNDNQKSCQITISFSYSDANALMTIKCEGETEFTRKIVNEKPVVPDS</sequence>
<keyword evidence="3" id="KW-1185">Reference proteome</keyword>
<comment type="caution">
    <text evidence="2">The sequence shown here is derived from an EMBL/GenBank/DDBJ whole genome shotgun (WGS) entry which is preliminary data.</text>
</comment>
<dbReference type="AlphaFoldDB" id="A0A0L0BMV8"/>
<reference evidence="2 3" key="1">
    <citation type="journal article" date="2015" name="Nat. Commun.">
        <title>Lucilia cuprina genome unlocks parasitic fly biology to underpin future interventions.</title>
        <authorList>
            <person name="Anstead C.A."/>
            <person name="Korhonen P.K."/>
            <person name="Young N.D."/>
            <person name="Hall R.S."/>
            <person name="Jex A.R."/>
            <person name="Murali S.C."/>
            <person name="Hughes D.S."/>
            <person name="Lee S.F."/>
            <person name="Perry T."/>
            <person name="Stroehlein A.J."/>
            <person name="Ansell B.R."/>
            <person name="Breugelmans B."/>
            <person name="Hofmann A."/>
            <person name="Qu J."/>
            <person name="Dugan S."/>
            <person name="Lee S.L."/>
            <person name="Chao H."/>
            <person name="Dinh H."/>
            <person name="Han Y."/>
            <person name="Doddapaneni H.V."/>
            <person name="Worley K.C."/>
            <person name="Muzny D.M."/>
            <person name="Ioannidis P."/>
            <person name="Waterhouse R.M."/>
            <person name="Zdobnov E.M."/>
            <person name="James P.J."/>
            <person name="Bagnall N.H."/>
            <person name="Kotze A.C."/>
            <person name="Gibbs R.A."/>
            <person name="Richards S."/>
            <person name="Batterham P."/>
            <person name="Gasser R.B."/>
        </authorList>
    </citation>
    <scope>NUCLEOTIDE SEQUENCE [LARGE SCALE GENOMIC DNA]</scope>
    <source>
        <strain evidence="2 3">LS</strain>
        <tissue evidence="2">Full body</tissue>
    </source>
</reference>
<dbReference type="OrthoDB" id="7972197at2759"/>
<evidence type="ECO:0000313" key="2">
    <source>
        <dbReference type="EMBL" id="KNC21430.1"/>
    </source>
</evidence>
<evidence type="ECO:0000313" key="3">
    <source>
        <dbReference type="Proteomes" id="UP000037069"/>
    </source>
</evidence>
<dbReference type="EMBL" id="JRES01001623">
    <property type="protein sequence ID" value="KNC21430.1"/>
    <property type="molecule type" value="Genomic_DNA"/>
</dbReference>